<dbReference type="PANTHER" id="PTHR33324">
    <property type="entry name" value="EXPRESSED PROTEIN"/>
    <property type="match status" value="1"/>
</dbReference>
<organism evidence="2 4">
    <name type="scientific">Puccinia graminis f. sp. tritici</name>
    <dbReference type="NCBI Taxonomy" id="56615"/>
    <lineage>
        <taxon>Eukaryota</taxon>
        <taxon>Fungi</taxon>
        <taxon>Dikarya</taxon>
        <taxon>Basidiomycota</taxon>
        <taxon>Pucciniomycotina</taxon>
        <taxon>Pucciniomycetes</taxon>
        <taxon>Pucciniales</taxon>
        <taxon>Pucciniaceae</taxon>
        <taxon>Puccinia</taxon>
    </lineage>
</organism>
<dbReference type="EMBL" id="VSWC01000015">
    <property type="protein sequence ID" value="KAA1112747.1"/>
    <property type="molecule type" value="Genomic_DNA"/>
</dbReference>
<evidence type="ECO:0000313" key="4">
    <source>
        <dbReference type="Proteomes" id="UP000324748"/>
    </source>
</evidence>
<dbReference type="AlphaFoldDB" id="A0A5B0QHR4"/>
<keyword evidence="4" id="KW-1185">Reference proteome</keyword>
<evidence type="ECO:0000313" key="2">
    <source>
        <dbReference type="EMBL" id="KAA1112747.1"/>
    </source>
</evidence>
<dbReference type="OrthoDB" id="96345at2759"/>
<sequence>MNQLPITLTPTITLEERRRRRIGWDRDGIAGGPSSIQLLLLWITAGANYTQWTGSPFRGQEREDACTEIQHFMLTQGSIHRDPRDINRKIQQLRLSYKSARDFVVYTTGGDQPDDPIIQAYIRRLCPYWDLLHPVMAPVEYPPVGDVEVEAAADELEASDEEPTNSS</sequence>
<dbReference type="EMBL" id="VDEP01000075">
    <property type="protein sequence ID" value="KAA1132911.1"/>
    <property type="molecule type" value="Genomic_DNA"/>
</dbReference>
<evidence type="ECO:0000256" key="1">
    <source>
        <dbReference type="SAM" id="MobiDB-lite"/>
    </source>
</evidence>
<name>A0A5B0QHR4_PUCGR</name>
<dbReference type="Proteomes" id="UP000324748">
    <property type="component" value="Unassembled WGS sequence"/>
</dbReference>
<dbReference type="Proteomes" id="UP000325313">
    <property type="component" value="Unassembled WGS sequence"/>
</dbReference>
<dbReference type="PANTHER" id="PTHR33324:SF2">
    <property type="entry name" value="MYB_SANT-LIKE DNA-BINDING DOMAIN-CONTAINING PROTEIN"/>
    <property type="match status" value="1"/>
</dbReference>
<reference evidence="4 5" key="1">
    <citation type="submission" date="2019-05" db="EMBL/GenBank/DDBJ databases">
        <title>Emergence of the Ug99 lineage of the wheat stem rust pathogen through somatic hybridization.</title>
        <authorList>
            <person name="Li F."/>
            <person name="Upadhyaya N.M."/>
            <person name="Sperschneider J."/>
            <person name="Matny O."/>
            <person name="Nguyen-Phuc H."/>
            <person name="Mago R."/>
            <person name="Raley C."/>
            <person name="Miller M.E."/>
            <person name="Silverstein K.A.T."/>
            <person name="Henningsen E."/>
            <person name="Hirsch C.D."/>
            <person name="Visser B."/>
            <person name="Pretorius Z.A."/>
            <person name="Steffenson B.J."/>
            <person name="Schwessinger B."/>
            <person name="Dodds P.N."/>
            <person name="Figueroa M."/>
        </authorList>
    </citation>
    <scope>NUCLEOTIDE SEQUENCE [LARGE SCALE GENOMIC DNA]</scope>
    <source>
        <strain evidence="2">21-0</strain>
        <strain evidence="3 5">Ug99</strain>
    </source>
</reference>
<protein>
    <submittedName>
        <fullName evidence="2">Uncharacterized protein</fullName>
    </submittedName>
</protein>
<comment type="caution">
    <text evidence="2">The sequence shown here is derived from an EMBL/GenBank/DDBJ whole genome shotgun (WGS) entry which is preliminary data.</text>
</comment>
<proteinExistence type="predicted"/>
<evidence type="ECO:0000313" key="5">
    <source>
        <dbReference type="Proteomes" id="UP000325313"/>
    </source>
</evidence>
<accession>A0A5B0QHR4</accession>
<gene>
    <name evidence="2" type="ORF">PGT21_008192</name>
    <name evidence="3" type="ORF">PGTUg99_021206</name>
</gene>
<evidence type="ECO:0000313" key="3">
    <source>
        <dbReference type="EMBL" id="KAA1132911.1"/>
    </source>
</evidence>
<feature type="region of interest" description="Disordered" evidence="1">
    <location>
        <begin position="148"/>
        <end position="167"/>
    </location>
</feature>